<keyword evidence="1 3" id="KW-0413">Isomerase</keyword>
<reference evidence="3 4" key="1">
    <citation type="submission" date="2016-11" db="EMBL/GenBank/DDBJ databases">
        <authorList>
            <person name="Jaros S."/>
            <person name="Januszkiewicz K."/>
            <person name="Wedrychowicz H."/>
        </authorList>
    </citation>
    <scope>NUCLEOTIDE SEQUENCE [LARGE SCALE GENOMIC DNA]</scope>
    <source>
        <strain evidence="3 4">DSM 3090</strain>
    </source>
</reference>
<dbReference type="InterPro" id="IPR027304">
    <property type="entry name" value="Trigger_fact/SurA_dom_sf"/>
</dbReference>
<feature type="domain" description="PpiC" evidence="2">
    <location>
        <begin position="113"/>
        <end position="204"/>
    </location>
</feature>
<evidence type="ECO:0000256" key="1">
    <source>
        <dbReference type="PROSITE-ProRule" id="PRU00278"/>
    </source>
</evidence>
<dbReference type="STRING" id="1121331.SAMN02745248_01038"/>
<gene>
    <name evidence="3" type="ORF">SAMN02745248_01038</name>
</gene>
<dbReference type="Gene3D" id="1.10.8.1040">
    <property type="match status" value="1"/>
</dbReference>
<dbReference type="SUPFAM" id="SSF109998">
    <property type="entry name" value="Triger factor/SurA peptide-binding domain-like"/>
    <property type="match status" value="1"/>
</dbReference>
<evidence type="ECO:0000259" key="2">
    <source>
        <dbReference type="PROSITE" id="PS50198"/>
    </source>
</evidence>
<dbReference type="PANTHER" id="PTHR47245">
    <property type="entry name" value="PEPTIDYLPROLYL ISOMERASE"/>
    <property type="match status" value="1"/>
</dbReference>
<dbReference type="InterPro" id="IPR046357">
    <property type="entry name" value="PPIase_dom_sf"/>
</dbReference>
<protein>
    <submittedName>
        <fullName evidence="3">Peptidyl-prolyl cis-trans isomerase C</fullName>
    </submittedName>
</protein>
<dbReference type="SUPFAM" id="SSF54534">
    <property type="entry name" value="FKBP-like"/>
    <property type="match status" value="1"/>
</dbReference>
<dbReference type="PROSITE" id="PS50198">
    <property type="entry name" value="PPIC_PPIASE_2"/>
    <property type="match status" value="1"/>
</dbReference>
<dbReference type="Gene3D" id="3.10.50.40">
    <property type="match status" value="1"/>
</dbReference>
<dbReference type="RefSeq" id="WP_072903072.1">
    <property type="nucleotide sequence ID" value="NZ_FRAD01000007.1"/>
</dbReference>
<dbReference type="InterPro" id="IPR050245">
    <property type="entry name" value="PrsA_foldase"/>
</dbReference>
<dbReference type="Proteomes" id="UP000183952">
    <property type="component" value="Unassembled WGS sequence"/>
</dbReference>
<name>A0A1M6MFN1_9CLOT</name>
<dbReference type="GO" id="GO:0003755">
    <property type="term" value="F:peptidyl-prolyl cis-trans isomerase activity"/>
    <property type="evidence" value="ECO:0007669"/>
    <property type="project" value="UniProtKB-KW"/>
</dbReference>
<keyword evidence="4" id="KW-1185">Reference proteome</keyword>
<dbReference type="InterPro" id="IPR023058">
    <property type="entry name" value="PPIase_PpiC_CS"/>
</dbReference>
<keyword evidence="1" id="KW-0697">Rotamase</keyword>
<dbReference type="InterPro" id="IPR000297">
    <property type="entry name" value="PPIase_PpiC"/>
</dbReference>
<proteinExistence type="predicted"/>
<dbReference type="PANTHER" id="PTHR47245:SF2">
    <property type="entry name" value="PEPTIDYL-PROLYL CIS-TRANS ISOMERASE HP_0175-RELATED"/>
    <property type="match status" value="1"/>
</dbReference>
<evidence type="ECO:0000313" key="3">
    <source>
        <dbReference type="EMBL" id="SHJ82274.1"/>
    </source>
</evidence>
<dbReference type="EMBL" id="FRAD01000007">
    <property type="protein sequence ID" value="SHJ82274.1"/>
    <property type="molecule type" value="Genomic_DNA"/>
</dbReference>
<dbReference type="Pfam" id="PF13616">
    <property type="entry name" value="Rotamase_3"/>
    <property type="match status" value="1"/>
</dbReference>
<dbReference type="OrthoDB" id="14196at2"/>
<accession>A0A1M6MFN1</accession>
<evidence type="ECO:0000313" key="4">
    <source>
        <dbReference type="Proteomes" id="UP000183952"/>
    </source>
</evidence>
<dbReference type="PROSITE" id="PS01096">
    <property type="entry name" value="PPIC_PPIASE_1"/>
    <property type="match status" value="1"/>
</dbReference>
<organism evidence="3 4">
    <name type="scientific">Hathewaya proteolytica DSM 3090</name>
    <dbReference type="NCBI Taxonomy" id="1121331"/>
    <lineage>
        <taxon>Bacteria</taxon>
        <taxon>Bacillati</taxon>
        <taxon>Bacillota</taxon>
        <taxon>Clostridia</taxon>
        <taxon>Eubacteriales</taxon>
        <taxon>Clostridiaceae</taxon>
        <taxon>Hathewaya</taxon>
    </lineage>
</organism>
<dbReference type="AlphaFoldDB" id="A0A1M6MFN1"/>
<sequence length="251" mass="28502">MSDKVLAVVNGTNITEADLNFMMETLNPQVARQFNSKEGKSKLLQELINQELFYCNAMDEKVYEEEEFKAELEKIKRTALKQYALRKMLASVSVTMEEAQKFYEEHKEAYKVSESVRASHILIAEEDEALGKEIIERINKGEAFEDLAKEYSNCPSSEKGGDLGQFTRGQMVPEFDQAVFAMKVGDVSGLVKTQFGHHIIKVTDKKEAGIMSFEEVKNQVINTVLSMKQQETYLSKSQALADKYQVEIVND</sequence>